<organism evidence="2 3">
    <name type="scientific">Liparis tanakae</name>
    <name type="common">Tanaka's snailfish</name>
    <dbReference type="NCBI Taxonomy" id="230148"/>
    <lineage>
        <taxon>Eukaryota</taxon>
        <taxon>Metazoa</taxon>
        <taxon>Chordata</taxon>
        <taxon>Craniata</taxon>
        <taxon>Vertebrata</taxon>
        <taxon>Euteleostomi</taxon>
        <taxon>Actinopterygii</taxon>
        <taxon>Neopterygii</taxon>
        <taxon>Teleostei</taxon>
        <taxon>Neoteleostei</taxon>
        <taxon>Acanthomorphata</taxon>
        <taxon>Eupercaria</taxon>
        <taxon>Perciformes</taxon>
        <taxon>Cottioidei</taxon>
        <taxon>Cottales</taxon>
        <taxon>Liparidae</taxon>
        <taxon>Liparis</taxon>
    </lineage>
</organism>
<feature type="region of interest" description="Disordered" evidence="1">
    <location>
        <begin position="1"/>
        <end position="120"/>
    </location>
</feature>
<gene>
    <name evidence="2" type="ORF">EYF80_065761</name>
</gene>
<feature type="compositionally biased region" description="Low complexity" evidence="1">
    <location>
        <begin position="110"/>
        <end position="120"/>
    </location>
</feature>
<dbReference type="AlphaFoldDB" id="A0A4Z2E5B9"/>
<name>A0A4Z2E5B9_9TELE</name>
<evidence type="ECO:0000313" key="3">
    <source>
        <dbReference type="Proteomes" id="UP000314294"/>
    </source>
</evidence>
<dbReference type="Proteomes" id="UP000314294">
    <property type="component" value="Unassembled WGS sequence"/>
</dbReference>
<protein>
    <submittedName>
        <fullName evidence="2">Uncharacterized protein</fullName>
    </submittedName>
</protein>
<sequence>MAGGRSGAAGPWWPGPARRCRSWCTDSMTTTRRSRRPHLEASTRSWSESSVPDRRRTASSGSRGPRGTERRPPGTAPTSSSTGRARSRYRGEEPEGGARGEEPGRGGARGRSQGRSQWRR</sequence>
<feature type="compositionally biased region" description="Basic and acidic residues" evidence="1">
    <location>
        <begin position="89"/>
        <end position="104"/>
    </location>
</feature>
<evidence type="ECO:0000256" key="1">
    <source>
        <dbReference type="SAM" id="MobiDB-lite"/>
    </source>
</evidence>
<proteinExistence type="predicted"/>
<reference evidence="2 3" key="1">
    <citation type="submission" date="2019-03" db="EMBL/GenBank/DDBJ databases">
        <title>First draft genome of Liparis tanakae, snailfish: a comprehensive survey of snailfish specific genes.</title>
        <authorList>
            <person name="Kim W."/>
            <person name="Song I."/>
            <person name="Jeong J.-H."/>
            <person name="Kim D."/>
            <person name="Kim S."/>
            <person name="Ryu S."/>
            <person name="Song J.Y."/>
            <person name="Lee S.K."/>
        </authorList>
    </citation>
    <scope>NUCLEOTIDE SEQUENCE [LARGE SCALE GENOMIC DNA]</scope>
    <source>
        <tissue evidence="2">Muscle</tissue>
    </source>
</reference>
<dbReference type="EMBL" id="SRLO01016379">
    <property type="protein sequence ID" value="TNN24116.1"/>
    <property type="molecule type" value="Genomic_DNA"/>
</dbReference>
<evidence type="ECO:0000313" key="2">
    <source>
        <dbReference type="EMBL" id="TNN24116.1"/>
    </source>
</evidence>
<keyword evidence="3" id="KW-1185">Reference proteome</keyword>
<comment type="caution">
    <text evidence="2">The sequence shown here is derived from an EMBL/GenBank/DDBJ whole genome shotgun (WGS) entry which is preliminary data.</text>
</comment>
<accession>A0A4Z2E5B9</accession>